<dbReference type="InterPro" id="IPR038577">
    <property type="entry name" value="GT10-like_C_sf"/>
</dbReference>
<dbReference type="SUPFAM" id="SSF53756">
    <property type="entry name" value="UDP-Glycosyltransferase/glycogen phosphorylase"/>
    <property type="match status" value="1"/>
</dbReference>
<evidence type="ECO:0000313" key="17">
    <source>
        <dbReference type="WBParaSite" id="ASIM_0001212701-mRNA-1"/>
    </source>
</evidence>
<evidence type="ECO:0000256" key="1">
    <source>
        <dbReference type="ARBA" id="ARBA00004447"/>
    </source>
</evidence>
<feature type="domain" description="Fucosyltransferase C-terminal" evidence="13">
    <location>
        <begin position="242"/>
        <end position="399"/>
    </location>
</feature>
<keyword evidence="16" id="KW-1185">Reference proteome</keyword>
<evidence type="ECO:0000313" key="16">
    <source>
        <dbReference type="Proteomes" id="UP000267096"/>
    </source>
</evidence>
<name>A0A0M3JV82_ANISI</name>
<dbReference type="Pfam" id="PF00852">
    <property type="entry name" value="Glyco_transf_10"/>
    <property type="match status" value="1"/>
</dbReference>
<organism evidence="17">
    <name type="scientific">Anisakis simplex</name>
    <name type="common">Herring worm</name>
    <dbReference type="NCBI Taxonomy" id="6269"/>
    <lineage>
        <taxon>Eukaryota</taxon>
        <taxon>Metazoa</taxon>
        <taxon>Ecdysozoa</taxon>
        <taxon>Nematoda</taxon>
        <taxon>Chromadorea</taxon>
        <taxon>Rhabditida</taxon>
        <taxon>Spirurina</taxon>
        <taxon>Ascaridomorpha</taxon>
        <taxon>Ascaridoidea</taxon>
        <taxon>Anisakidae</taxon>
        <taxon>Anisakis</taxon>
        <taxon>Anisakis simplex complex</taxon>
    </lineage>
</organism>
<comment type="pathway">
    <text evidence="2">Protein modification; protein glycosylation.</text>
</comment>
<dbReference type="InterPro" id="IPR001503">
    <property type="entry name" value="Glyco_trans_10"/>
</dbReference>
<dbReference type="GO" id="GO:0032580">
    <property type="term" value="C:Golgi cisterna membrane"/>
    <property type="evidence" value="ECO:0007669"/>
    <property type="project" value="UniProtKB-SubCell"/>
</dbReference>
<evidence type="ECO:0000256" key="3">
    <source>
        <dbReference type="ARBA" id="ARBA00008919"/>
    </source>
</evidence>
<dbReference type="OrthoDB" id="427096at2759"/>
<evidence type="ECO:0000256" key="5">
    <source>
        <dbReference type="ARBA" id="ARBA00022679"/>
    </source>
</evidence>
<evidence type="ECO:0000256" key="12">
    <source>
        <dbReference type="RuleBase" id="RU003832"/>
    </source>
</evidence>
<keyword evidence="8 12" id="KW-1133">Transmembrane helix</keyword>
<protein>
    <recommendedName>
        <fullName evidence="12">Fucosyltransferase</fullName>
        <ecNumber evidence="12">2.4.1.-</ecNumber>
    </recommendedName>
</protein>
<reference evidence="17" key="1">
    <citation type="submission" date="2017-02" db="UniProtKB">
        <authorList>
            <consortium name="WormBaseParasite"/>
        </authorList>
    </citation>
    <scope>IDENTIFICATION</scope>
</reference>
<dbReference type="EMBL" id="UYRR01031084">
    <property type="protein sequence ID" value="VDK45403.1"/>
    <property type="molecule type" value="Genomic_DNA"/>
</dbReference>
<feature type="transmembrane region" description="Helical" evidence="12">
    <location>
        <begin position="20"/>
        <end position="43"/>
    </location>
</feature>
<accession>A0A0M3JV82</accession>
<dbReference type="WBParaSite" id="ASIM_0001212701-mRNA-1">
    <property type="protein sequence ID" value="ASIM_0001212701-mRNA-1"/>
    <property type="gene ID" value="ASIM_0001212701"/>
</dbReference>
<keyword evidence="4 12" id="KW-0328">Glycosyltransferase</keyword>
<proteinExistence type="inferred from homology"/>
<evidence type="ECO:0000256" key="11">
    <source>
        <dbReference type="ARBA" id="ARBA00023180"/>
    </source>
</evidence>
<evidence type="ECO:0000313" key="15">
    <source>
        <dbReference type="EMBL" id="VDK45403.1"/>
    </source>
</evidence>
<evidence type="ECO:0000259" key="14">
    <source>
        <dbReference type="Pfam" id="PF17039"/>
    </source>
</evidence>
<dbReference type="UniPathway" id="UPA00378"/>
<gene>
    <name evidence="15" type="ORF">ASIM_LOCUS11593</name>
</gene>
<keyword evidence="5 12" id="KW-0808">Transferase</keyword>
<evidence type="ECO:0000256" key="2">
    <source>
        <dbReference type="ARBA" id="ARBA00004922"/>
    </source>
</evidence>
<evidence type="ECO:0000256" key="10">
    <source>
        <dbReference type="ARBA" id="ARBA00023136"/>
    </source>
</evidence>
<dbReference type="InterPro" id="IPR055270">
    <property type="entry name" value="Glyco_tran_10_C"/>
</dbReference>
<keyword evidence="6 12" id="KW-0812">Transmembrane</keyword>
<evidence type="ECO:0000259" key="13">
    <source>
        <dbReference type="Pfam" id="PF00852"/>
    </source>
</evidence>
<reference evidence="15 16" key="2">
    <citation type="submission" date="2018-11" db="EMBL/GenBank/DDBJ databases">
        <authorList>
            <consortium name="Pathogen Informatics"/>
        </authorList>
    </citation>
    <scope>NUCLEOTIDE SEQUENCE [LARGE SCALE GENOMIC DNA]</scope>
</reference>
<comment type="similarity">
    <text evidence="3 12">Belongs to the glycosyltransferase 10 family.</text>
</comment>
<dbReference type="GO" id="GO:0008417">
    <property type="term" value="F:fucosyltransferase activity"/>
    <property type="evidence" value="ECO:0007669"/>
    <property type="project" value="InterPro"/>
</dbReference>
<dbReference type="Proteomes" id="UP000267096">
    <property type="component" value="Unassembled WGS sequence"/>
</dbReference>
<keyword evidence="9 12" id="KW-0333">Golgi apparatus</keyword>
<dbReference type="EC" id="2.4.1.-" evidence="12"/>
<keyword evidence="7" id="KW-0735">Signal-anchor</keyword>
<evidence type="ECO:0000256" key="4">
    <source>
        <dbReference type="ARBA" id="ARBA00022676"/>
    </source>
</evidence>
<evidence type="ECO:0000256" key="8">
    <source>
        <dbReference type="ARBA" id="ARBA00022989"/>
    </source>
</evidence>
<evidence type="ECO:0000256" key="9">
    <source>
        <dbReference type="ARBA" id="ARBA00023034"/>
    </source>
</evidence>
<comment type="subcellular location">
    <subcellularLocation>
        <location evidence="1 12">Golgi apparatus</location>
        <location evidence="1 12">Golgi stack membrane</location>
        <topology evidence="1 12">Single-pass type II membrane protein</topology>
    </subcellularLocation>
</comment>
<keyword evidence="11" id="KW-0325">Glycoprotein</keyword>
<sequence>MFQRWCARLSWYLAHRFQYALFVIALLSTFLILPYGISTYSIFKRYARNFGTITIAPSSRRRNENAKMSNTISLYESCGMCGSHGCTCLVSAAPKLIVSLSPDWKSNNLNGCLEWRCELSSNTNDLQRADAIIGNSALHGFVNITKPRQYNVFYSQESPINTALPSSTKHFNLSLSYRRDSPTSSPYGYTVKLAPRSRNSRRIPDKNLLNAKSRPLVWLLLLFKTYHTSKSALQKLTDQKDFFQQYIDVDIYGDCGQLRCTRKTSCEDVLDSKYYFYIAFENSICHDYVTEKLWGKGFNRLIVPIVLQRSILEAYAPPHSFIAADDFVDIKQLADHLKYLMRNSTAYREYFDWRRDYAAIFLDGNTHDQLEQPWGICQLCRLLWQQPQKQYTIENFNEWWTKCEEPGDLVKRLIKNDSINDNNDHINERKLVKNKSQEQYK</sequence>
<feature type="domain" description="Fucosyltransferase N-terminal" evidence="14">
    <location>
        <begin position="96"/>
        <end position="188"/>
    </location>
</feature>
<dbReference type="Pfam" id="PF17039">
    <property type="entry name" value="Glyco_tran_10_N"/>
    <property type="match status" value="1"/>
</dbReference>
<dbReference type="FunFam" id="3.40.50.11660:FF:000002">
    <property type="entry name" value="Alpha-(1,3)-fucosyltransferase"/>
    <property type="match status" value="1"/>
</dbReference>
<dbReference type="AlphaFoldDB" id="A0A0M3JV82"/>
<dbReference type="Gene3D" id="3.40.50.11660">
    <property type="entry name" value="Glycosyl transferase family 10, C-terminal domain"/>
    <property type="match status" value="1"/>
</dbReference>
<dbReference type="PANTHER" id="PTHR48438:SF1">
    <property type="entry name" value="ALPHA-(1,3)-FUCOSYLTRANSFERASE C-RELATED"/>
    <property type="match status" value="1"/>
</dbReference>
<dbReference type="PANTHER" id="PTHR48438">
    <property type="entry name" value="ALPHA-(1,3)-FUCOSYLTRANSFERASE C-RELATED"/>
    <property type="match status" value="1"/>
</dbReference>
<evidence type="ECO:0000256" key="6">
    <source>
        <dbReference type="ARBA" id="ARBA00022692"/>
    </source>
</evidence>
<keyword evidence="10 12" id="KW-0472">Membrane</keyword>
<dbReference type="InterPro" id="IPR031481">
    <property type="entry name" value="Glyco_tran_10_N"/>
</dbReference>
<evidence type="ECO:0000256" key="7">
    <source>
        <dbReference type="ARBA" id="ARBA00022968"/>
    </source>
</evidence>